<name>A0A812N2G2_SYMPI</name>
<keyword evidence="1" id="KW-0106">Calcium</keyword>
<dbReference type="InterPro" id="IPR002048">
    <property type="entry name" value="EF_hand_dom"/>
</dbReference>
<comment type="caution">
    <text evidence="3">The sequence shown here is derived from an EMBL/GenBank/DDBJ whole genome shotgun (WGS) entry which is preliminary data.</text>
</comment>
<proteinExistence type="predicted"/>
<dbReference type="PROSITE" id="PS50222">
    <property type="entry name" value="EF_HAND_2"/>
    <property type="match status" value="1"/>
</dbReference>
<evidence type="ECO:0000256" key="1">
    <source>
        <dbReference type="ARBA" id="ARBA00022837"/>
    </source>
</evidence>
<evidence type="ECO:0000313" key="4">
    <source>
        <dbReference type="Proteomes" id="UP000649617"/>
    </source>
</evidence>
<feature type="domain" description="EF-hand" evidence="2">
    <location>
        <begin position="483"/>
        <end position="518"/>
    </location>
</feature>
<keyword evidence="4" id="KW-1185">Reference proteome</keyword>
<dbReference type="EMBL" id="CAJNIZ010010335">
    <property type="protein sequence ID" value="CAE7298711.1"/>
    <property type="molecule type" value="Genomic_DNA"/>
</dbReference>
<dbReference type="InterPro" id="IPR011990">
    <property type="entry name" value="TPR-like_helical_dom_sf"/>
</dbReference>
<protein>
    <recommendedName>
        <fullName evidence="2">EF-hand domain-containing protein</fullName>
    </recommendedName>
</protein>
<accession>A0A812N2G2</accession>
<dbReference type="OrthoDB" id="10521642at2759"/>
<dbReference type="InterPro" id="IPR018247">
    <property type="entry name" value="EF_Hand_1_Ca_BS"/>
</dbReference>
<dbReference type="Gene3D" id="1.10.238.10">
    <property type="entry name" value="EF-hand"/>
    <property type="match status" value="1"/>
</dbReference>
<gene>
    <name evidence="3" type="ORF">SPIL2461_LOCUS6741</name>
</gene>
<sequence>MAREQVQTCNSQDSQSMRQELEELLKQCPLQIAKSLLRAAKAAFDAQRWRERFLEAVRQHAKEAAASGAVVPLALEEEVRQLHVQQLLHQAKELKLHGDKVQAQTTIANYESAAESYAAALRLLELLQDAGADADASSELRELPDALHALAVQAMDQVESALGEEPLAEEAGDEVEKLLAFADRILSQSKDPSSSLRVELQALQEAAAEAKISGLRSSGDAAAERGDWQEADACWASAMLIAQRQEPTPGILRLSEGLVKSRRFAAVTMAGAFLQQGDASRAAGDIFNADKRYSDALGVLTSEDAGTAPLRCMVLLKRAEVLHQKWQHKDALDDCVAALRMGFERPRALCLAAEACRALYLREAKEDLLESNIRSHWMEMAVRYLEEACAEQEDPALQRRLRAWRREAPPRPTPVPMPPFDWSKVPKNEKANYFGYVDRRVRFNEMELQRIWEEVSKESKVGQEAVIGKAAFVRALKRFSGDIEEEEADALFQEADQDQDGWLAYADFRQIMQMDHTQ</sequence>
<evidence type="ECO:0000259" key="2">
    <source>
        <dbReference type="PROSITE" id="PS50222"/>
    </source>
</evidence>
<dbReference type="InterPro" id="IPR011992">
    <property type="entry name" value="EF-hand-dom_pair"/>
</dbReference>
<dbReference type="Gene3D" id="1.25.40.10">
    <property type="entry name" value="Tetratricopeptide repeat domain"/>
    <property type="match status" value="1"/>
</dbReference>
<dbReference type="PROSITE" id="PS00018">
    <property type="entry name" value="EF_HAND_1"/>
    <property type="match status" value="1"/>
</dbReference>
<reference evidence="3" key="1">
    <citation type="submission" date="2021-02" db="EMBL/GenBank/DDBJ databases">
        <authorList>
            <person name="Dougan E. K."/>
            <person name="Rhodes N."/>
            <person name="Thang M."/>
            <person name="Chan C."/>
        </authorList>
    </citation>
    <scope>NUCLEOTIDE SEQUENCE</scope>
</reference>
<evidence type="ECO:0000313" key="3">
    <source>
        <dbReference type="EMBL" id="CAE7298711.1"/>
    </source>
</evidence>
<organism evidence="3 4">
    <name type="scientific">Symbiodinium pilosum</name>
    <name type="common">Dinoflagellate</name>
    <dbReference type="NCBI Taxonomy" id="2952"/>
    <lineage>
        <taxon>Eukaryota</taxon>
        <taxon>Sar</taxon>
        <taxon>Alveolata</taxon>
        <taxon>Dinophyceae</taxon>
        <taxon>Suessiales</taxon>
        <taxon>Symbiodiniaceae</taxon>
        <taxon>Symbiodinium</taxon>
    </lineage>
</organism>
<dbReference type="Proteomes" id="UP000649617">
    <property type="component" value="Unassembled WGS sequence"/>
</dbReference>
<dbReference type="SUPFAM" id="SSF47473">
    <property type="entry name" value="EF-hand"/>
    <property type="match status" value="1"/>
</dbReference>
<dbReference type="GO" id="GO:0005509">
    <property type="term" value="F:calcium ion binding"/>
    <property type="evidence" value="ECO:0007669"/>
    <property type="project" value="InterPro"/>
</dbReference>
<dbReference type="AlphaFoldDB" id="A0A812N2G2"/>